<organism evidence="2 3">
    <name type="scientific">candidate division WOR_3 bacterium SM23_60</name>
    <dbReference type="NCBI Taxonomy" id="1703780"/>
    <lineage>
        <taxon>Bacteria</taxon>
        <taxon>Bacteria division WOR-3</taxon>
    </lineage>
</organism>
<proteinExistence type="predicted"/>
<protein>
    <recommendedName>
        <fullName evidence="1">Putative zinc ribbon domain-containing protein</fullName>
    </recommendedName>
</protein>
<dbReference type="Pfam" id="PF12674">
    <property type="entry name" value="Zn_ribbon_2"/>
    <property type="match status" value="1"/>
</dbReference>
<comment type="caution">
    <text evidence="2">The sequence shown here is derived from an EMBL/GenBank/DDBJ whole genome shotgun (WGS) entry which is preliminary data.</text>
</comment>
<dbReference type="InterPro" id="IPR025868">
    <property type="entry name" value="Zn_ribbon_dom_put"/>
</dbReference>
<accession>A0A0S8GMK2</accession>
<reference evidence="2 3" key="1">
    <citation type="journal article" date="2015" name="Microbiome">
        <title>Genomic resolution of linkages in carbon, nitrogen, and sulfur cycling among widespread estuary sediment bacteria.</title>
        <authorList>
            <person name="Baker B.J."/>
            <person name="Lazar C.S."/>
            <person name="Teske A.P."/>
            <person name="Dick G.J."/>
        </authorList>
    </citation>
    <scope>NUCLEOTIDE SEQUENCE [LARGE SCALE GENOMIC DNA]</scope>
    <source>
        <strain evidence="2">SM23_60</strain>
    </source>
</reference>
<sequence>MEAKRIICQSCAMPMQKDEDFGTNADGTKNGEYCHFCFKDGVFTDEGLTMEQKIDKLVNIAVKQMNIPADKARAQAVEIIPTLKRWRKVN</sequence>
<evidence type="ECO:0000259" key="1">
    <source>
        <dbReference type="Pfam" id="PF12674"/>
    </source>
</evidence>
<feature type="domain" description="Putative zinc ribbon" evidence="1">
    <location>
        <begin position="7"/>
        <end position="87"/>
    </location>
</feature>
<dbReference type="EMBL" id="LJUO01000001">
    <property type="protein sequence ID" value="KPK73873.1"/>
    <property type="molecule type" value="Genomic_DNA"/>
</dbReference>
<gene>
    <name evidence="2" type="ORF">AMJ87_00020</name>
</gene>
<name>A0A0S8GMK2_UNCW3</name>
<dbReference type="AlphaFoldDB" id="A0A0S8GMK2"/>
<evidence type="ECO:0000313" key="3">
    <source>
        <dbReference type="Proteomes" id="UP000051096"/>
    </source>
</evidence>
<evidence type="ECO:0000313" key="2">
    <source>
        <dbReference type="EMBL" id="KPK73873.1"/>
    </source>
</evidence>
<dbReference type="Proteomes" id="UP000051096">
    <property type="component" value="Unassembled WGS sequence"/>
</dbReference>